<evidence type="ECO:0000256" key="20">
    <source>
        <dbReference type="PROSITE-ProRule" id="PRU10141"/>
    </source>
</evidence>
<dbReference type="InterPro" id="IPR001881">
    <property type="entry name" value="EGF-like_Ca-bd_dom"/>
</dbReference>
<evidence type="ECO:0000256" key="9">
    <source>
        <dbReference type="ARBA" id="ARBA00022741"/>
    </source>
</evidence>
<dbReference type="PROSITE" id="PS00010">
    <property type="entry name" value="ASX_HYDROXYL"/>
    <property type="match status" value="1"/>
</dbReference>
<dbReference type="CDD" id="cd00054">
    <property type="entry name" value="EGF_CA"/>
    <property type="match status" value="1"/>
</dbReference>
<protein>
    <submittedName>
        <fullName evidence="25">Uncharacterized protein</fullName>
    </submittedName>
</protein>
<dbReference type="PROSITE" id="PS00107">
    <property type="entry name" value="PROTEIN_KINASE_ATP"/>
    <property type="match status" value="1"/>
</dbReference>
<dbReference type="PANTHER" id="PTHR27005:SF530">
    <property type="entry name" value="PROTEIN KINASE DOMAIN-CONTAINING PROTEIN"/>
    <property type="match status" value="1"/>
</dbReference>
<evidence type="ECO:0000256" key="7">
    <source>
        <dbReference type="ARBA" id="ARBA00022729"/>
    </source>
</evidence>
<dbReference type="Gene3D" id="1.10.510.10">
    <property type="entry name" value="Transferase(Phosphotransferase) domain 1"/>
    <property type="match status" value="1"/>
</dbReference>
<dbReference type="InterPro" id="IPR049883">
    <property type="entry name" value="NOTCH1_EGF-like"/>
</dbReference>
<feature type="transmembrane region" description="Helical" evidence="21">
    <location>
        <begin position="365"/>
        <end position="385"/>
    </location>
</feature>
<evidence type="ECO:0000256" key="13">
    <source>
        <dbReference type="ARBA" id="ARBA00023136"/>
    </source>
</evidence>
<comment type="catalytic activity">
    <reaction evidence="16">
        <text>L-seryl-[protein] + ATP = O-phospho-L-seryl-[protein] + ADP + H(+)</text>
        <dbReference type="Rhea" id="RHEA:17989"/>
        <dbReference type="Rhea" id="RHEA-COMP:9863"/>
        <dbReference type="Rhea" id="RHEA-COMP:11604"/>
        <dbReference type="ChEBI" id="CHEBI:15378"/>
        <dbReference type="ChEBI" id="CHEBI:29999"/>
        <dbReference type="ChEBI" id="CHEBI:30616"/>
        <dbReference type="ChEBI" id="CHEBI:83421"/>
        <dbReference type="ChEBI" id="CHEBI:456216"/>
    </reaction>
</comment>
<comment type="caution">
    <text evidence="25">The sequence shown here is derived from an EMBL/GenBank/DDBJ whole genome shotgun (WGS) entry which is preliminary data.</text>
</comment>
<dbReference type="FunFam" id="1.10.510.10:FF:000084">
    <property type="entry name" value="Wall-associated receptor kinase 2"/>
    <property type="match status" value="1"/>
</dbReference>
<evidence type="ECO:0000256" key="6">
    <source>
        <dbReference type="ARBA" id="ARBA00022692"/>
    </source>
</evidence>
<dbReference type="FunFam" id="3.30.200.20:FF:000043">
    <property type="entry name" value="Wall-associated receptor kinase 2"/>
    <property type="match status" value="1"/>
</dbReference>
<dbReference type="SMART" id="SM00181">
    <property type="entry name" value="EGF"/>
    <property type="match status" value="2"/>
</dbReference>
<feature type="chain" id="PRO_5042094459" evidence="22">
    <location>
        <begin position="21"/>
        <end position="774"/>
    </location>
</feature>
<evidence type="ECO:0000256" key="8">
    <source>
        <dbReference type="ARBA" id="ARBA00022737"/>
    </source>
</evidence>
<dbReference type="SMART" id="SM00179">
    <property type="entry name" value="EGF_CA"/>
    <property type="match status" value="1"/>
</dbReference>
<dbReference type="Pfam" id="PF07645">
    <property type="entry name" value="EGF_CA"/>
    <property type="match status" value="1"/>
</dbReference>
<evidence type="ECO:0000256" key="10">
    <source>
        <dbReference type="ARBA" id="ARBA00022777"/>
    </source>
</evidence>
<dbReference type="PANTHER" id="PTHR27005">
    <property type="entry name" value="WALL-ASSOCIATED RECEPTOR KINASE-LIKE 21"/>
    <property type="match status" value="1"/>
</dbReference>
<dbReference type="Proteomes" id="UP001229421">
    <property type="component" value="Unassembled WGS sequence"/>
</dbReference>
<keyword evidence="15" id="KW-0325">Glycoprotein</keyword>
<sequence length="774" mass="85277">MLLLTLILFISHISFSPLAATTAAAANNLTLPGCPAKCGNLTVPYPFGIGTNSGCSIGPWFDITCNTSFNPPKAFLPPNLFSYTGIGMFHEVEVINISNEHIRVKNTVASKCYNQTGYVLQDDASGLVVQSSYFTLSELNKVFAVGCDDYAYVSPVSGIEGKNFSSGCVTICSNVQDVPVGSCSGMGCCATSLPTGLTTYLANVFTIYSHTRVWSFNKCGYTFLGEESAFTFQGASDFVDPDFVVRTAESVPVVLNWVIGREKCNYYKNTSDYYCQGNSFCLDFEGGNGGYRCSCVNGYQGNPYLPPGCYDIDECADPNTNPCNGTCTNLPGSYNCSCPHGYEGDGRRNGTGCTARNSKSPALKLSLGMGIGFMSVFIGMGWLYFSHQRRKVVKLREKFFLKNGGMLLKQQISSDEFGGVNRSNKIFTTQELEKATKNFSSSMILGRGGYGTVYKGILLDGTIVAIKKSRVMDENQIEQFINEVVILTRINHRNVVKLLGCCLETEVPLLVYECVSNGTLFHHIHVNDGLSWLSWDRRLRIAVESAGALAYLHSAASKPVIHRDVKSANILLDENMVAKISDFGASRLIALDQTQVTTMVQGTIGYLDPEYFHTSQLTDKSDVYSFGVVLLELLTSKKPLCMDRSQAERNLAAYFLVSLRSNNLFQILDPRVVREGSLEQLEAIASLVKRCLNMNGYDRPTMKEVAIELEGLRKLTKQPWVNQHGNEDVSTRVYEGEHSDLYNPSINPYMDSMEASSLYSSDQIHSLYPVNDPR</sequence>
<keyword evidence="2" id="KW-0723">Serine/threonine-protein kinase</keyword>
<evidence type="ECO:0000256" key="11">
    <source>
        <dbReference type="ARBA" id="ARBA00022840"/>
    </source>
</evidence>
<dbReference type="InterPro" id="IPR018097">
    <property type="entry name" value="EGF_Ca-bd_CS"/>
</dbReference>
<evidence type="ECO:0000256" key="4">
    <source>
        <dbReference type="ARBA" id="ARBA00022553"/>
    </source>
</evidence>
<dbReference type="InterPro" id="IPR000152">
    <property type="entry name" value="EGF-type_Asp/Asn_hydroxyl_site"/>
</dbReference>
<evidence type="ECO:0000256" key="2">
    <source>
        <dbReference type="ARBA" id="ARBA00022527"/>
    </source>
</evidence>
<dbReference type="SMART" id="SM00220">
    <property type="entry name" value="S_TKc"/>
    <property type="match status" value="1"/>
</dbReference>
<evidence type="ECO:0000256" key="17">
    <source>
        <dbReference type="ARBA" id="ARBA00047951"/>
    </source>
</evidence>
<evidence type="ECO:0000256" key="21">
    <source>
        <dbReference type="SAM" id="Phobius"/>
    </source>
</evidence>
<dbReference type="GO" id="GO:0005524">
    <property type="term" value="F:ATP binding"/>
    <property type="evidence" value="ECO:0007669"/>
    <property type="project" value="UniProtKB-UniRule"/>
</dbReference>
<keyword evidence="3 19" id="KW-0245">EGF-like domain</keyword>
<dbReference type="InterPro" id="IPR011009">
    <property type="entry name" value="Kinase-like_dom_sf"/>
</dbReference>
<evidence type="ECO:0000259" key="24">
    <source>
        <dbReference type="PROSITE" id="PS50026"/>
    </source>
</evidence>
<keyword evidence="7 22" id="KW-0732">Signal</keyword>
<evidence type="ECO:0000256" key="1">
    <source>
        <dbReference type="ARBA" id="ARBA00004479"/>
    </source>
</evidence>
<evidence type="ECO:0000256" key="16">
    <source>
        <dbReference type="ARBA" id="ARBA00047558"/>
    </source>
</evidence>
<dbReference type="PROSITE" id="PS50026">
    <property type="entry name" value="EGF_3"/>
    <property type="match status" value="1"/>
</dbReference>
<dbReference type="GO" id="GO:0004674">
    <property type="term" value="F:protein serine/threonine kinase activity"/>
    <property type="evidence" value="ECO:0007669"/>
    <property type="project" value="UniProtKB-KW"/>
</dbReference>
<keyword evidence="9 20" id="KW-0547">Nucleotide-binding</keyword>
<accession>A0AAD8KPZ7</accession>
<evidence type="ECO:0000256" key="19">
    <source>
        <dbReference type="PROSITE-ProRule" id="PRU00076"/>
    </source>
</evidence>
<name>A0AAD8KPZ7_TARER</name>
<keyword evidence="12 21" id="KW-1133">Transmembrane helix</keyword>
<evidence type="ECO:0000256" key="5">
    <source>
        <dbReference type="ARBA" id="ARBA00022679"/>
    </source>
</evidence>
<comment type="function">
    <text evidence="18">Serine/threonine-protein kinase that may function as a signaling receptor of extracellular matrix component. Binding to pectin may have significance in the control of cell expansion, morphogenesis and development.</text>
</comment>
<dbReference type="PROSITE" id="PS01187">
    <property type="entry name" value="EGF_CA"/>
    <property type="match status" value="1"/>
</dbReference>
<dbReference type="AlphaFoldDB" id="A0AAD8KPZ7"/>
<evidence type="ECO:0000256" key="18">
    <source>
        <dbReference type="ARBA" id="ARBA00058961"/>
    </source>
</evidence>
<dbReference type="GO" id="GO:0005886">
    <property type="term" value="C:plasma membrane"/>
    <property type="evidence" value="ECO:0007669"/>
    <property type="project" value="TreeGrafter"/>
</dbReference>
<dbReference type="Pfam" id="PF13947">
    <property type="entry name" value="GUB_WAK_bind"/>
    <property type="match status" value="1"/>
</dbReference>
<dbReference type="InterPro" id="IPR000719">
    <property type="entry name" value="Prot_kinase_dom"/>
</dbReference>
<dbReference type="PROSITE" id="PS50011">
    <property type="entry name" value="PROTEIN_KINASE_DOM"/>
    <property type="match status" value="1"/>
</dbReference>
<dbReference type="SUPFAM" id="SSF57196">
    <property type="entry name" value="EGF/Laminin"/>
    <property type="match status" value="1"/>
</dbReference>
<dbReference type="InterPro" id="IPR000742">
    <property type="entry name" value="EGF"/>
</dbReference>
<feature type="signal peptide" evidence="22">
    <location>
        <begin position="1"/>
        <end position="20"/>
    </location>
</feature>
<dbReference type="EMBL" id="JAUHHV010000004">
    <property type="protein sequence ID" value="KAK1426922.1"/>
    <property type="molecule type" value="Genomic_DNA"/>
</dbReference>
<keyword evidence="13 21" id="KW-0472">Membrane</keyword>
<keyword evidence="8" id="KW-0677">Repeat</keyword>
<gene>
    <name evidence="25" type="ORF">QVD17_15602</name>
</gene>
<evidence type="ECO:0000256" key="15">
    <source>
        <dbReference type="ARBA" id="ARBA00023180"/>
    </source>
</evidence>
<comment type="subcellular location">
    <subcellularLocation>
        <location evidence="1">Membrane</location>
        <topology evidence="1">Single-pass type I membrane protein</topology>
    </subcellularLocation>
</comment>
<feature type="binding site" evidence="20">
    <location>
        <position position="468"/>
    </location>
    <ligand>
        <name>ATP</name>
        <dbReference type="ChEBI" id="CHEBI:30616"/>
    </ligand>
</feature>
<reference evidence="25" key="1">
    <citation type="journal article" date="2023" name="bioRxiv">
        <title>Improved chromosome-level genome assembly for marigold (Tagetes erecta).</title>
        <authorList>
            <person name="Jiang F."/>
            <person name="Yuan L."/>
            <person name="Wang S."/>
            <person name="Wang H."/>
            <person name="Xu D."/>
            <person name="Wang A."/>
            <person name="Fan W."/>
        </authorList>
    </citation>
    <scope>NUCLEOTIDE SEQUENCE</scope>
    <source>
        <strain evidence="25">WSJ</strain>
        <tissue evidence="25">Leaf</tissue>
    </source>
</reference>
<comment type="caution">
    <text evidence="19">Lacks conserved residue(s) required for the propagation of feature annotation.</text>
</comment>
<evidence type="ECO:0000256" key="12">
    <source>
        <dbReference type="ARBA" id="ARBA00022989"/>
    </source>
</evidence>
<feature type="domain" description="Protein kinase" evidence="23">
    <location>
        <begin position="439"/>
        <end position="721"/>
    </location>
</feature>
<keyword evidence="6 21" id="KW-0812">Transmembrane</keyword>
<dbReference type="GO" id="GO:0005509">
    <property type="term" value="F:calcium ion binding"/>
    <property type="evidence" value="ECO:0007669"/>
    <property type="project" value="InterPro"/>
</dbReference>
<evidence type="ECO:0000256" key="22">
    <source>
        <dbReference type="SAM" id="SignalP"/>
    </source>
</evidence>
<keyword evidence="26" id="KW-1185">Reference proteome</keyword>
<dbReference type="InterPro" id="IPR045274">
    <property type="entry name" value="WAK-like"/>
</dbReference>
<proteinExistence type="predicted"/>
<dbReference type="GO" id="GO:0007166">
    <property type="term" value="P:cell surface receptor signaling pathway"/>
    <property type="evidence" value="ECO:0007669"/>
    <property type="project" value="InterPro"/>
</dbReference>
<dbReference type="CDD" id="cd14066">
    <property type="entry name" value="STKc_IRAK"/>
    <property type="match status" value="1"/>
</dbReference>
<dbReference type="InterPro" id="IPR017441">
    <property type="entry name" value="Protein_kinase_ATP_BS"/>
</dbReference>
<dbReference type="Gene3D" id="3.30.200.20">
    <property type="entry name" value="Phosphorylase Kinase, domain 1"/>
    <property type="match status" value="1"/>
</dbReference>
<keyword evidence="11 20" id="KW-0067">ATP-binding</keyword>
<comment type="catalytic activity">
    <reaction evidence="17">
        <text>L-threonyl-[protein] + ATP = O-phospho-L-threonyl-[protein] + ADP + H(+)</text>
        <dbReference type="Rhea" id="RHEA:46608"/>
        <dbReference type="Rhea" id="RHEA-COMP:11060"/>
        <dbReference type="Rhea" id="RHEA-COMP:11605"/>
        <dbReference type="ChEBI" id="CHEBI:15378"/>
        <dbReference type="ChEBI" id="CHEBI:30013"/>
        <dbReference type="ChEBI" id="CHEBI:30616"/>
        <dbReference type="ChEBI" id="CHEBI:61977"/>
        <dbReference type="ChEBI" id="CHEBI:456216"/>
    </reaction>
</comment>
<feature type="domain" description="EGF-like" evidence="24">
    <location>
        <begin position="311"/>
        <end position="345"/>
    </location>
</feature>
<evidence type="ECO:0000256" key="3">
    <source>
        <dbReference type="ARBA" id="ARBA00022536"/>
    </source>
</evidence>
<keyword evidence="4" id="KW-0597">Phosphoprotein</keyword>
<keyword evidence="5" id="KW-0808">Transferase</keyword>
<dbReference type="PROSITE" id="PS00108">
    <property type="entry name" value="PROTEIN_KINASE_ST"/>
    <property type="match status" value="1"/>
</dbReference>
<evidence type="ECO:0000256" key="14">
    <source>
        <dbReference type="ARBA" id="ARBA00023157"/>
    </source>
</evidence>
<dbReference type="InterPro" id="IPR008271">
    <property type="entry name" value="Ser/Thr_kinase_AS"/>
</dbReference>
<dbReference type="InterPro" id="IPR025287">
    <property type="entry name" value="WAK_GUB"/>
</dbReference>
<keyword evidence="14" id="KW-1015">Disulfide bond</keyword>
<dbReference type="SUPFAM" id="SSF56112">
    <property type="entry name" value="Protein kinase-like (PK-like)"/>
    <property type="match status" value="1"/>
</dbReference>
<dbReference type="FunFam" id="2.10.25.10:FF:000038">
    <property type="entry name" value="Fibrillin 2"/>
    <property type="match status" value="1"/>
</dbReference>
<dbReference type="GO" id="GO:0030247">
    <property type="term" value="F:polysaccharide binding"/>
    <property type="evidence" value="ECO:0007669"/>
    <property type="project" value="InterPro"/>
</dbReference>
<organism evidence="25 26">
    <name type="scientific">Tagetes erecta</name>
    <name type="common">African marigold</name>
    <dbReference type="NCBI Taxonomy" id="13708"/>
    <lineage>
        <taxon>Eukaryota</taxon>
        <taxon>Viridiplantae</taxon>
        <taxon>Streptophyta</taxon>
        <taxon>Embryophyta</taxon>
        <taxon>Tracheophyta</taxon>
        <taxon>Spermatophyta</taxon>
        <taxon>Magnoliopsida</taxon>
        <taxon>eudicotyledons</taxon>
        <taxon>Gunneridae</taxon>
        <taxon>Pentapetalae</taxon>
        <taxon>asterids</taxon>
        <taxon>campanulids</taxon>
        <taxon>Asterales</taxon>
        <taxon>Asteraceae</taxon>
        <taxon>Asteroideae</taxon>
        <taxon>Heliantheae alliance</taxon>
        <taxon>Tageteae</taxon>
        <taxon>Tagetes</taxon>
    </lineage>
</organism>
<evidence type="ECO:0000259" key="23">
    <source>
        <dbReference type="PROSITE" id="PS50011"/>
    </source>
</evidence>
<dbReference type="Gene3D" id="2.10.25.10">
    <property type="entry name" value="Laminin"/>
    <property type="match status" value="1"/>
</dbReference>
<evidence type="ECO:0000313" key="26">
    <source>
        <dbReference type="Proteomes" id="UP001229421"/>
    </source>
</evidence>
<evidence type="ECO:0000313" key="25">
    <source>
        <dbReference type="EMBL" id="KAK1426922.1"/>
    </source>
</evidence>
<dbReference type="Pfam" id="PF00069">
    <property type="entry name" value="Pkinase"/>
    <property type="match status" value="1"/>
</dbReference>
<keyword evidence="10" id="KW-0418">Kinase</keyword>